<feature type="region of interest" description="Disordered" evidence="1">
    <location>
        <begin position="144"/>
        <end position="171"/>
    </location>
</feature>
<dbReference type="InterPro" id="IPR001387">
    <property type="entry name" value="Cro/C1-type_HTH"/>
</dbReference>
<dbReference type="GO" id="GO:0003677">
    <property type="term" value="F:DNA binding"/>
    <property type="evidence" value="ECO:0007669"/>
    <property type="project" value="InterPro"/>
</dbReference>
<sequence>MSIKAPRYQDNIIDIALFASKCLENKGKMRIESGDNPTDNADMRKRNPPHTLPATKPPGCNIRKLREDLDWSQKDLADRIGANVSTISRLERSEEINMEKVELCARALGVTTEMLLLPPELMAYARLSEERRARIVEAVRDSYVAQHSGNPPPRLHQNPTLAPLTSKAEKK</sequence>
<gene>
    <name evidence="3" type="ORF">SAMN02949497_4489</name>
</gene>
<proteinExistence type="predicted"/>
<dbReference type="InterPro" id="IPR010982">
    <property type="entry name" value="Lambda_DNA-bd_dom_sf"/>
</dbReference>
<dbReference type="Gene3D" id="1.10.260.40">
    <property type="entry name" value="lambda repressor-like DNA-binding domains"/>
    <property type="match status" value="1"/>
</dbReference>
<evidence type="ECO:0000313" key="4">
    <source>
        <dbReference type="Proteomes" id="UP000192923"/>
    </source>
</evidence>
<dbReference type="STRING" id="1760988.SAMN02949497_4489"/>
<dbReference type="SMART" id="SM00530">
    <property type="entry name" value="HTH_XRE"/>
    <property type="match status" value="1"/>
</dbReference>
<dbReference type="SUPFAM" id="SSF47413">
    <property type="entry name" value="lambda repressor-like DNA-binding domains"/>
    <property type="match status" value="1"/>
</dbReference>
<keyword evidence="4" id="KW-1185">Reference proteome</keyword>
<dbReference type="Pfam" id="PF01381">
    <property type="entry name" value="HTH_3"/>
    <property type="match status" value="1"/>
</dbReference>
<dbReference type="EMBL" id="FXAM01000001">
    <property type="protein sequence ID" value="SMF97071.1"/>
    <property type="molecule type" value="Genomic_DNA"/>
</dbReference>
<reference evidence="3 4" key="1">
    <citation type="submission" date="2016-12" db="EMBL/GenBank/DDBJ databases">
        <authorList>
            <person name="Song W.-J."/>
            <person name="Kurnit D.M."/>
        </authorList>
    </citation>
    <scope>NUCLEOTIDE SEQUENCE [LARGE SCALE GENOMIC DNA]</scope>
    <source>
        <strain evidence="3 4">175</strain>
    </source>
</reference>
<organism evidence="3 4">
    <name type="scientific">Methylomagnum ishizawai</name>
    <dbReference type="NCBI Taxonomy" id="1760988"/>
    <lineage>
        <taxon>Bacteria</taxon>
        <taxon>Pseudomonadati</taxon>
        <taxon>Pseudomonadota</taxon>
        <taxon>Gammaproteobacteria</taxon>
        <taxon>Methylococcales</taxon>
        <taxon>Methylococcaceae</taxon>
        <taxon>Methylomagnum</taxon>
    </lineage>
</organism>
<accession>A0A1Y6D395</accession>
<dbReference type="Proteomes" id="UP000192923">
    <property type="component" value="Unassembled WGS sequence"/>
</dbReference>
<dbReference type="CDD" id="cd00093">
    <property type="entry name" value="HTH_XRE"/>
    <property type="match status" value="1"/>
</dbReference>
<dbReference type="AlphaFoldDB" id="A0A1Y6D395"/>
<protein>
    <submittedName>
        <fullName evidence="3">Helix-turn-helix</fullName>
    </submittedName>
</protein>
<name>A0A1Y6D395_9GAMM</name>
<evidence type="ECO:0000256" key="1">
    <source>
        <dbReference type="SAM" id="MobiDB-lite"/>
    </source>
</evidence>
<evidence type="ECO:0000259" key="2">
    <source>
        <dbReference type="PROSITE" id="PS50943"/>
    </source>
</evidence>
<feature type="domain" description="HTH cro/C1-type" evidence="2">
    <location>
        <begin position="62"/>
        <end position="115"/>
    </location>
</feature>
<dbReference type="RefSeq" id="WP_085215892.1">
    <property type="nucleotide sequence ID" value="NZ_FXAM01000001.1"/>
</dbReference>
<dbReference type="OrthoDB" id="5891007at2"/>
<evidence type="ECO:0000313" key="3">
    <source>
        <dbReference type="EMBL" id="SMF97071.1"/>
    </source>
</evidence>
<feature type="region of interest" description="Disordered" evidence="1">
    <location>
        <begin position="29"/>
        <end position="57"/>
    </location>
</feature>
<dbReference type="PROSITE" id="PS50943">
    <property type="entry name" value="HTH_CROC1"/>
    <property type="match status" value="1"/>
</dbReference>